<keyword evidence="3" id="KW-1185">Reference proteome</keyword>
<dbReference type="InterPro" id="IPR031720">
    <property type="entry name" value="DUF4728"/>
</dbReference>
<evidence type="ECO:0000313" key="2">
    <source>
        <dbReference type="EMBL" id="CAD7252048.1"/>
    </source>
</evidence>
<dbReference type="EMBL" id="CAJPEV010004063">
    <property type="protein sequence ID" value="CAG0901089.1"/>
    <property type="molecule type" value="Genomic_DNA"/>
</dbReference>
<feature type="transmembrane region" description="Helical" evidence="1">
    <location>
        <begin position="106"/>
        <end position="134"/>
    </location>
</feature>
<keyword evidence="1" id="KW-1133">Transmembrane helix</keyword>
<reference evidence="2" key="1">
    <citation type="submission" date="2020-11" db="EMBL/GenBank/DDBJ databases">
        <authorList>
            <person name="Tran Van P."/>
        </authorList>
    </citation>
    <scope>NUCLEOTIDE SEQUENCE</scope>
</reference>
<dbReference type="PANTHER" id="PTHR36694">
    <property type="entry name" value="PASIFLORA 1, ISOFORM A-RELATED"/>
    <property type="match status" value="1"/>
</dbReference>
<name>A0A7R9FRJ1_9CRUS</name>
<feature type="transmembrane region" description="Helical" evidence="1">
    <location>
        <begin position="71"/>
        <end position="94"/>
    </location>
</feature>
<evidence type="ECO:0000256" key="1">
    <source>
        <dbReference type="SAM" id="Phobius"/>
    </source>
</evidence>
<dbReference type="EMBL" id="LR903580">
    <property type="protein sequence ID" value="CAD7252048.1"/>
    <property type="molecule type" value="Genomic_DNA"/>
</dbReference>
<keyword evidence="1" id="KW-0812">Transmembrane</keyword>
<organism evidence="2">
    <name type="scientific">Darwinula stevensoni</name>
    <dbReference type="NCBI Taxonomy" id="69355"/>
    <lineage>
        <taxon>Eukaryota</taxon>
        <taxon>Metazoa</taxon>
        <taxon>Ecdysozoa</taxon>
        <taxon>Arthropoda</taxon>
        <taxon>Crustacea</taxon>
        <taxon>Oligostraca</taxon>
        <taxon>Ostracoda</taxon>
        <taxon>Podocopa</taxon>
        <taxon>Podocopida</taxon>
        <taxon>Darwinulocopina</taxon>
        <taxon>Darwinuloidea</taxon>
        <taxon>Darwinulidae</taxon>
        <taxon>Darwinula</taxon>
    </lineage>
</organism>
<evidence type="ECO:0000313" key="3">
    <source>
        <dbReference type="Proteomes" id="UP000677054"/>
    </source>
</evidence>
<keyword evidence="1" id="KW-0472">Membrane</keyword>
<proteinExistence type="predicted"/>
<dbReference type="Proteomes" id="UP000677054">
    <property type="component" value="Unassembled WGS sequence"/>
</dbReference>
<feature type="transmembrane region" description="Helical" evidence="1">
    <location>
        <begin position="140"/>
        <end position="166"/>
    </location>
</feature>
<dbReference type="Pfam" id="PF15860">
    <property type="entry name" value="DUF4728"/>
    <property type="match status" value="1"/>
</dbReference>
<accession>A0A7R9FRJ1</accession>
<gene>
    <name evidence="2" type="ORF">DSTB1V02_LOCUS11809</name>
</gene>
<sequence>MTRDRDRTVNGIAKYGELLAATKLPSRLKRTSLFQIYVSCSLLMSLVFLVGGVDYKHGLGALYVDGFPEGVYGKLSIANLVLSGLWIVCDSLLIHGIRKAKRKLMIPWLCIALAALIAGPIVAAALLVLVLALAPENAVFLVLVAVLFVLSYPVGIHFFLVVYSHFRELSPVRDRRASEDREAEVRLRALDDRKSFRPFETGAPRRTARRKSASAPWTIASEFRRPRFSLPSSLRIADLAGILLSNLRTRRPDLALKSLEVVLEVP</sequence>
<protein>
    <submittedName>
        <fullName evidence="2">Uncharacterized protein</fullName>
    </submittedName>
</protein>
<feature type="transmembrane region" description="Helical" evidence="1">
    <location>
        <begin position="33"/>
        <end position="51"/>
    </location>
</feature>
<dbReference type="PANTHER" id="PTHR36694:SF11">
    <property type="entry name" value="LP21121P-RELATED"/>
    <property type="match status" value="1"/>
</dbReference>
<dbReference type="AlphaFoldDB" id="A0A7R9FRJ1"/>